<keyword evidence="10" id="KW-1185">Reference proteome</keyword>
<feature type="transmembrane region" description="Helical" evidence="7">
    <location>
        <begin position="394"/>
        <end position="413"/>
    </location>
</feature>
<evidence type="ECO:0000256" key="4">
    <source>
        <dbReference type="ARBA" id="ARBA00022989"/>
    </source>
</evidence>
<feature type="region of interest" description="Disordered" evidence="6">
    <location>
        <begin position="581"/>
        <end position="610"/>
    </location>
</feature>
<dbReference type="InterPro" id="IPR059000">
    <property type="entry name" value="ATPase_P-type_domA"/>
</dbReference>
<feature type="transmembrane region" description="Helical" evidence="7">
    <location>
        <begin position="229"/>
        <end position="253"/>
    </location>
</feature>
<evidence type="ECO:0000256" key="7">
    <source>
        <dbReference type="SAM" id="Phobius"/>
    </source>
</evidence>
<feature type="transmembrane region" description="Helical" evidence="7">
    <location>
        <begin position="198"/>
        <end position="217"/>
    </location>
</feature>
<dbReference type="InterPro" id="IPR008250">
    <property type="entry name" value="ATPase_P-typ_transduc_dom_A_sf"/>
</dbReference>
<dbReference type="AlphaFoldDB" id="A0A3G8YGX2"/>
<feature type="domain" description="P-type ATPase A" evidence="8">
    <location>
        <begin position="279"/>
        <end position="378"/>
    </location>
</feature>
<keyword evidence="5 7" id="KW-0472">Membrane</keyword>
<proteinExistence type="inferred from homology"/>
<comment type="subcellular location">
    <subcellularLocation>
        <location evidence="1">Membrane</location>
    </subcellularLocation>
</comment>
<dbReference type="SUPFAM" id="SSF81660">
    <property type="entry name" value="Metal cation-transporting ATPase, ATP-binding domain N"/>
    <property type="match status" value="1"/>
</dbReference>
<dbReference type="GO" id="GO:0016887">
    <property type="term" value="F:ATP hydrolysis activity"/>
    <property type="evidence" value="ECO:0007669"/>
    <property type="project" value="InterPro"/>
</dbReference>
<organism evidence="9 10">
    <name type="scientific">Deinococcus psychrotolerans</name>
    <dbReference type="NCBI Taxonomy" id="2489213"/>
    <lineage>
        <taxon>Bacteria</taxon>
        <taxon>Thermotogati</taxon>
        <taxon>Deinococcota</taxon>
        <taxon>Deinococci</taxon>
        <taxon>Deinococcales</taxon>
        <taxon>Deinococcaceae</taxon>
        <taxon>Deinococcus</taxon>
    </lineage>
</organism>
<dbReference type="Gene3D" id="3.40.50.1000">
    <property type="entry name" value="HAD superfamily/HAD-like"/>
    <property type="match status" value="1"/>
</dbReference>
<feature type="transmembrane region" description="Helical" evidence="7">
    <location>
        <begin position="172"/>
        <end position="191"/>
    </location>
</feature>
<dbReference type="InterPro" id="IPR023298">
    <property type="entry name" value="ATPase_P-typ_TM_dom_sf"/>
</dbReference>
<dbReference type="Pfam" id="PF00702">
    <property type="entry name" value="Hydrolase"/>
    <property type="match status" value="1"/>
</dbReference>
<reference evidence="9 10" key="1">
    <citation type="submission" date="2018-11" db="EMBL/GenBank/DDBJ databases">
        <title>Deinococcus shelandsis sp. nov., isolated from South Shetland Islands soil of Antarctica.</title>
        <authorList>
            <person name="Tian J."/>
        </authorList>
    </citation>
    <scope>NUCLEOTIDE SEQUENCE [LARGE SCALE GENOMIC DNA]</scope>
    <source>
        <strain evidence="9 10">S14-83T</strain>
    </source>
</reference>
<dbReference type="RefSeq" id="WP_124873602.1">
    <property type="nucleotide sequence ID" value="NZ_CP034184.1"/>
</dbReference>
<dbReference type="InterPro" id="IPR023214">
    <property type="entry name" value="HAD_sf"/>
</dbReference>
<keyword evidence="4 7" id="KW-1133">Transmembrane helix</keyword>
<evidence type="ECO:0000256" key="5">
    <source>
        <dbReference type="ARBA" id="ARBA00023136"/>
    </source>
</evidence>
<evidence type="ECO:0000259" key="8">
    <source>
        <dbReference type="Pfam" id="PF00122"/>
    </source>
</evidence>
<evidence type="ECO:0000256" key="6">
    <source>
        <dbReference type="SAM" id="MobiDB-lite"/>
    </source>
</evidence>
<dbReference type="InterPro" id="IPR001757">
    <property type="entry name" value="P_typ_ATPase"/>
</dbReference>
<dbReference type="Pfam" id="PF00122">
    <property type="entry name" value="E1-E2_ATPase"/>
    <property type="match status" value="1"/>
</dbReference>
<dbReference type="Gene3D" id="2.70.150.10">
    <property type="entry name" value="Calcium-transporting ATPase, cytoplasmic transduction domain A"/>
    <property type="match status" value="1"/>
</dbReference>
<accession>A0A3G8YGX2</accession>
<keyword evidence="3 7" id="KW-0812">Transmembrane</keyword>
<dbReference type="KEGG" id="dph:EHF33_14940"/>
<dbReference type="NCBIfam" id="TIGR01494">
    <property type="entry name" value="ATPase_P-type"/>
    <property type="match status" value="1"/>
</dbReference>
<dbReference type="PROSITE" id="PS00154">
    <property type="entry name" value="ATPASE_E1_E2"/>
    <property type="match status" value="1"/>
</dbReference>
<evidence type="ECO:0000256" key="3">
    <source>
        <dbReference type="ARBA" id="ARBA00022692"/>
    </source>
</evidence>
<dbReference type="GO" id="GO:0016020">
    <property type="term" value="C:membrane"/>
    <property type="evidence" value="ECO:0007669"/>
    <property type="project" value="UniProtKB-SubCell"/>
</dbReference>
<protein>
    <submittedName>
        <fullName evidence="9">HAD family hydrolase</fullName>
    </submittedName>
</protein>
<sequence length="610" mass="64373">MTHTNNRTFSFYPDQQLVGVIDTPQALEQALRVVVALGIPDQDVTVLAGEAGECWLDADGVQHGLLGRFVRWTEDLMEEHTDAQLYAEYLAAGRLVLAVRLPRHSPAYPPLVAAFLGAQAHFIHYFNTGVIEEVTETPETEPPETGPPAKVPGPLLEGSGTSWIWTAARQNWVLLFALLGLLTGAILRFGFGQPDIANLIWLGTLVLGGTPVVYRTVRGMLHGNFATDVVAMLAIVVAVVMGQSFAGLIIVIMQSGGEALEKYSLRRASSSLEKLLARAPRHAHRKTASGIEDIGVEEVHIGDMLVVRPGDLIPVDGVLLAAQAEIDEAALTGEAVSAPKMQGAALLSGSVNTGDAFELRATQLSANSKYAQIVALVQQAQQDKPPLQRLADRYAVWFTPVTLLTAGLGWLITGQADTVLAVLVVATPCPLILAVPVAVISGINRAASFGIIVKGGAAIEQIGRVQAMVFDKTGTLTFGSPSVEQVVPFGGQSGPELLQLAGHAEQLSSHPLAQALTAAAFKASADQGALPQHVREVAGGGVQAEIAGREVAIGSPAFIAGITGQPLPPDALQTDHLTCSRKTEPYENGVSGTLRDDVPGGQHEGKKVHR</sequence>
<dbReference type="Gene3D" id="3.40.1110.10">
    <property type="entry name" value="Calcium-transporting ATPase, cytoplasmic domain N"/>
    <property type="match status" value="1"/>
</dbReference>
<dbReference type="OrthoDB" id="73457at2"/>
<dbReference type="InterPro" id="IPR051014">
    <property type="entry name" value="Cation_Transport_ATPase_IB"/>
</dbReference>
<dbReference type="SUPFAM" id="SSF81665">
    <property type="entry name" value="Calcium ATPase, transmembrane domain M"/>
    <property type="match status" value="1"/>
</dbReference>
<evidence type="ECO:0000256" key="1">
    <source>
        <dbReference type="ARBA" id="ARBA00004370"/>
    </source>
</evidence>
<dbReference type="InterPro" id="IPR018303">
    <property type="entry name" value="ATPase_P-typ_P_site"/>
</dbReference>
<feature type="transmembrane region" description="Helical" evidence="7">
    <location>
        <begin position="419"/>
        <end position="440"/>
    </location>
</feature>
<dbReference type="PANTHER" id="PTHR48085">
    <property type="entry name" value="CADMIUM/ZINC-TRANSPORTING ATPASE HMA2-RELATED"/>
    <property type="match status" value="1"/>
</dbReference>
<dbReference type="EMBL" id="CP034184">
    <property type="protein sequence ID" value="AZI44195.1"/>
    <property type="molecule type" value="Genomic_DNA"/>
</dbReference>
<dbReference type="SUPFAM" id="SSF81653">
    <property type="entry name" value="Calcium ATPase, transduction domain A"/>
    <property type="match status" value="1"/>
</dbReference>
<gene>
    <name evidence="9" type="ORF">EHF33_14940</name>
</gene>
<dbReference type="GO" id="GO:0005524">
    <property type="term" value="F:ATP binding"/>
    <property type="evidence" value="ECO:0007669"/>
    <property type="project" value="InterPro"/>
</dbReference>
<dbReference type="PANTHER" id="PTHR48085:SF5">
    <property type="entry name" value="CADMIUM_ZINC-TRANSPORTING ATPASE HMA4-RELATED"/>
    <property type="match status" value="1"/>
</dbReference>
<evidence type="ECO:0000313" key="10">
    <source>
        <dbReference type="Proteomes" id="UP000276417"/>
    </source>
</evidence>
<name>A0A3G8YGX2_9DEIO</name>
<dbReference type="InterPro" id="IPR023299">
    <property type="entry name" value="ATPase_P-typ_cyto_dom_N"/>
</dbReference>
<dbReference type="Proteomes" id="UP000276417">
    <property type="component" value="Chromosome 2"/>
</dbReference>
<evidence type="ECO:0000256" key="2">
    <source>
        <dbReference type="ARBA" id="ARBA00006024"/>
    </source>
</evidence>
<keyword evidence="9" id="KW-0378">Hydrolase</keyword>
<dbReference type="GO" id="GO:0015086">
    <property type="term" value="F:cadmium ion transmembrane transporter activity"/>
    <property type="evidence" value="ECO:0007669"/>
    <property type="project" value="TreeGrafter"/>
</dbReference>
<comment type="similarity">
    <text evidence="2">Belongs to the cation transport ATPase (P-type) (TC 3.A.3) family. Type IB subfamily.</text>
</comment>
<evidence type="ECO:0000313" key="9">
    <source>
        <dbReference type="EMBL" id="AZI44195.1"/>
    </source>
</evidence>